<reference evidence="2" key="2">
    <citation type="submission" date="2010-01" db="EMBL/GenBank/DDBJ databases">
        <title>The complete genome of Conexibacter woesei DSM 14684.</title>
        <authorList>
            <consortium name="US DOE Joint Genome Institute (JGI-PGF)"/>
            <person name="Lucas S."/>
            <person name="Copeland A."/>
            <person name="Lapidus A."/>
            <person name="Glavina del Rio T."/>
            <person name="Dalin E."/>
            <person name="Tice H."/>
            <person name="Bruce D."/>
            <person name="Goodwin L."/>
            <person name="Pitluck S."/>
            <person name="Kyrpides N."/>
            <person name="Mavromatis K."/>
            <person name="Ivanova N."/>
            <person name="Mikhailova N."/>
            <person name="Chertkov O."/>
            <person name="Brettin T."/>
            <person name="Detter J.C."/>
            <person name="Han C."/>
            <person name="Larimer F."/>
            <person name="Land M."/>
            <person name="Hauser L."/>
            <person name="Markowitz V."/>
            <person name="Cheng J.-F."/>
            <person name="Hugenholtz P."/>
            <person name="Woyke T."/>
            <person name="Wu D."/>
            <person name="Pukall R."/>
            <person name="Steenblock K."/>
            <person name="Schneider S."/>
            <person name="Klenk H.-P."/>
            <person name="Eisen J.A."/>
        </authorList>
    </citation>
    <scope>NUCLEOTIDE SEQUENCE [LARGE SCALE GENOMIC DNA]</scope>
    <source>
        <strain evidence="2">DSM 14684 / CIP 108061 / JCM 11494 / NBRC 100937 / ID131577</strain>
    </source>
</reference>
<dbReference type="Gene3D" id="3.40.50.2000">
    <property type="entry name" value="Glycogen Phosphorylase B"/>
    <property type="match status" value="1"/>
</dbReference>
<dbReference type="RefSeq" id="WP_012936810.1">
    <property type="nucleotide sequence ID" value="NC_013739.1"/>
</dbReference>
<organism evidence="1 2">
    <name type="scientific">Conexibacter woesei (strain DSM 14684 / CCUG 47730 / CIP 108061 / JCM 11494 / NBRC 100937 / ID131577)</name>
    <dbReference type="NCBI Taxonomy" id="469383"/>
    <lineage>
        <taxon>Bacteria</taxon>
        <taxon>Bacillati</taxon>
        <taxon>Actinomycetota</taxon>
        <taxon>Thermoleophilia</taxon>
        <taxon>Solirubrobacterales</taxon>
        <taxon>Conexibacteraceae</taxon>
        <taxon>Conexibacter</taxon>
    </lineage>
</organism>
<protein>
    <submittedName>
        <fullName evidence="1">Uncharacterized protein</fullName>
    </submittedName>
</protein>
<gene>
    <name evidence="1" type="ordered locus">Cwoe_5354</name>
</gene>
<dbReference type="EMBL" id="CP001854">
    <property type="protein sequence ID" value="ADB53759.1"/>
    <property type="molecule type" value="Genomic_DNA"/>
</dbReference>
<evidence type="ECO:0000313" key="1">
    <source>
        <dbReference type="EMBL" id="ADB53759.1"/>
    </source>
</evidence>
<sequence length="340" mass="38004">MRIGAIFEWKVNAHYRVLGPLAELERRGHEVVYATDGLNEQEARSHPERLRGCDVIYGYRALELADQRAVAEAVKAGAAFVWDTDDDLSSLPKESPFYRRTGGLNAQRLFAATLRIARAADVVTTSTEPLAERYRSEGVERTEVLGNYLQRGAARARRRKHDGIVIGWTAGLEHAAELPRIPIVKTLERLLDAHDTLRVATLGLALDLPRDRCSHQYTVPFERLQEHTGAWDVGIAPLADIPFNRTRSNVKLKEYASSGTPWLASPIGPYAGMGEAQGGRLVDDDGWFDALDDLIGHRFARRRLGRKARAWAKTQTIDGAVGRWEAVLEEAIERRRARPA</sequence>
<dbReference type="STRING" id="469383.Cwoe_5354"/>
<dbReference type="eggNOG" id="COG0438">
    <property type="taxonomic scope" value="Bacteria"/>
</dbReference>
<dbReference type="SUPFAM" id="SSF53756">
    <property type="entry name" value="UDP-Glycosyltransferase/glycogen phosphorylase"/>
    <property type="match status" value="1"/>
</dbReference>
<dbReference type="KEGG" id="cwo:Cwoe_5354"/>
<reference evidence="1 2" key="1">
    <citation type="journal article" date="2010" name="Stand. Genomic Sci.">
        <title>Complete genome sequence of Conexibacter woesei type strain (ID131577).</title>
        <authorList>
            <person name="Pukall R."/>
            <person name="Lapidus A."/>
            <person name="Glavina Del Rio T."/>
            <person name="Copeland A."/>
            <person name="Tice H."/>
            <person name="Cheng J.-F."/>
            <person name="Lucas S."/>
            <person name="Chen F."/>
            <person name="Nolan M."/>
            <person name="Bruce D."/>
            <person name="Goodwin L."/>
            <person name="Pitluck S."/>
            <person name="Mavromatis K."/>
            <person name="Ivanova N."/>
            <person name="Ovchinnikova G."/>
            <person name="Pati A."/>
            <person name="Chen A."/>
            <person name="Palaniappan K."/>
            <person name="Land M."/>
            <person name="Hauser L."/>
            <person name="Chang Y.-J."/>
            <person name="Jeffries C.D."/>
            <person name="Chain P."/>
            <person name="Meincke L."/>
            <person name="Sims D."/>
            <person name="Brettin T."/>
            <person name="Detter J.C."/>
            <person name="Rohde M."/>
            <person name="Goeker M."/>
            <person name="Bristow J."/>
            <person name="Eisen J.A."/>
            <person name="Markowitz V."/>
            <person name="Kyrpides N.C."/>
            <person name="Klenk H.-P."/>
            <person name="Hugenholtz P."/>
        </authorList>
    </citation>
    <scope>NUCLEOTIDE SEQUENCE [LARGE SCALE GENOMIC DNA]</scope>
    <source>
        <strain evidence="2">DSM 14684 / CIP 108061 / JCM 11494 / NBRC 100937 / ID131577</strain>
    </source>
</reference>
<dbReference type="Proteomes" id="UP000008229">
    <property type="component" value="Chromosome"/>
</dbReference>
<dbReference type="OrthoDB" id="647453at2"/>
<keyword evidence="2" id="KW-1185">Reference proteome</keyword>
<name>D3FFG6_CONWI</name>
<dbReference type="HOGENOM" id="CLU_813069_0_0_11"/>
<accession>D3FFG6</accession>
<dbReference type="AlphaFoldDB" id="D3FFG6"/>
<proteinExistence type="predicted"/>
<evidence type="ECO:0000313" key="2">
    <source>
        <dbReference type="Proteomes" id="UP000008229"/>
    </source>
</evidence>